<dbReference type="PANTHER" id="PTHR43228:SF1">
    <property type="entry name" value="TWO-COMPONENT RESPONSE REGULATOR ARR22"/>
    <property type="match status" value="1"/>
</dbReference>
<organism evidence="3 4">
    <name type="scientific">Xanthocytophaga flava</name>
    <dbReference type="NCBI Taxonomy" id="3048013"/>
    <lineage>
        <taxon>Bacteria</taxon>
        <taxon>Pseudomonadati</taxon>
        <taxon>Bacteroidota</taxon>
        <taxon>Cytophagia</taxon>
        <taxon>Cytophagales</taxon>
        <taxon>Rhodocytophagaceae</taxon>
        <taxon>Xanthocytophaga</taxon>
    </lineage>
</organism>
<dbReference type="InterPro" id="IPR011006">
    <property type="entry name" value="CheY-like_superfamily"/>
</dbReference>
<feature type="domain" description="Response regulatory" evidence="2">
    <location>
        <begin position="7"/>
        <end position="130"/>
    </location>
</feature>
<sequence length="141" mass="16307">MLDEIFFLLIAEDDADDREIVKFVIKQNFPDWQYYIATNGQALLDYLSNRPPGLPLISLIMLDINMPIKNGIETVDELRTIPLYKDIITVGFSTSDQDWVKNEFIEAGGDEFFQKPNEIVQYEKILSLLPEMVSSARKMNR</sequence>
<dbReference type="InterPro" id="IPR001789">
    <property type="entry name" value="Sig_transdc_resp-reg_receiver"/>
</dbReference>
<accession>A0ABT7CLA1</accession>
<comment type="caution">
    <text evidence="3">The sequence shown here is derived from an EMBL/GenBank/DDBJ whole genome shotgun (WGS) entry which is preliminary data.</text>
</comment>
<proteinExistence type="predicted"/>
<evidence type="ECO:0000313" key="3">
    <source>
        <dbReference type="EMBL" id="MDJ1494524.1"/>
    </source>
</evidence>
<evidence type="ECO:0000256" key="1">
    <source>
        <dbReference type="PROSITE-ProRule" id="PRU00169"/>
    </source>
</evidence>
<keyword evidence="4" id="KW-1185">Reference proteome</keyword>
<reference evidence="3 4" key="1">
    <citation type="submission" date="2023-05" db="EMBL/GenBank/DDBJ databases">
        <authorList>
            <person name="Zhang X."/>
        </authorList>
    </citation>
    <scope>NUCLEOTIDE SEQUENCE [LARGE SCALE GENOMIC DNA]</scope>
    <source>
        <strain evidence="3 4">DM2B3-1</strain>
    </source>
</reference>
<evidence type="ECO:0000259" key="2">
    <source>
        <dbReference type="PROSITE" id="PS50110"/>
    </source>
</evidence>
<dbReference type="PANTHER" id="PTHR43228">
    <property type="entry name" value="TWO-COMPONENT RESPONSE REGULATOR"/>
    <property type="match status" value="1"/>
</dbReference>
<dbReference type="PROSITE" id="PS50110">
    <property type="entry name" value="RESPONSE_REGULATORY"/>
    <property type="match status" value="1"/>
</dbReference>
<evidence type="ECO:0000313" key="4">
    <source>
        <dbReference type="Proteomes" id="UP001228581"/>
    </source>
</evidence>
<dbReference type="InterPro" id="IPR052048">
    <property type="entry name" value="ST_Response_Regulator"/>
</dbReference>
<dbReference type="Pfam" id="PF00072">
    <property type="entry name" value="Response_reg"/>
    <property type="match status" value="1"/>
</dbReference>
<dbReference type="EMBL" id="JASJOT010000010">
    <property type="protein sequence ID" value="MDJ1494524.1"/>
    <property type="molecule type" value="Genomic_DNA"/>
</dbReference>
<keyword evidence="1" id="KW-0597">Phosphoprotein</keyword>
<dbReference type="Proteomes" id="UP001228581">
    <property type="component" value="Unassembled WGS sequence"/>
</dbReference>
<protein>
    <submittedName>
        <fullName evidence="3">Response regulator</fullName>
    </submittedName>
</protein>
<dbReference type="SMART" id="SM00448">
    <property type="entry name" value="REC"/>
    <property type="match status" value="1"/>
</dbReference>
<dbReference type="Gene3D" id="3.40.50.2300">
    <property type="match status" value="1"/>
</dbReference>
<dbReference type="RefSeq" id="WP_313997739.1">
    <property type="nucleotide sequence ID" value="NZ_JASJOT010000010.1"/>
</dbReference>
<gene>
    <name evidence="3" type="ORF">QNI19_16385</name>
</gene>
<name>A0ABT7CLA1_9BACT</name>
<dbReference type="SUPFAM" id="SSF52172">
    <property type="entry name" value="CheY-like"/>
    <property type="match status" value="1"/>
</dbReference>
<feature type="modified residue" description="4-aspartylphosphate" evidence="1">
    <location>
        <position position="63"/>
    </location>
</feature>